<feature type="transmembrane region" description="Helical" evidence="2">
    <location>
        <begin position="760"/>
        <end position="779"/>
    </location>
</feature>
<feature type="transmembrane region" description="Helical" evidence="2">
    <location>
        <begin position="313"/>
        <end position="331"/>
    </location>
</feature>
<comment type="caution">
    <text evidence="3">The sequence shown here is derived from an EMBL/GenBank/DDBJ whole genome shotgun (WGS) entry which is preliminary data.</text>
</comment>
<feature type="transmembrane region" description="Helical" evidence="2">
    <location>
        <begin position="719"/>
        <end position="739"/>
    </location>
</feature>
<dbReference type="OrthoDB" id="199180at2759"/>
<feature type="transmembrane region" description="Helical" evidence="2">
    <location>
        <begin position="938"/>
        <end position="959"/>
    </location>
</feature>
<feature type="transmembrane region" description="Helical" evidence="2">
    <location>
        <begin position="220"/>
        <end position="240"/>
    </location>
</feature>
<feature type="transmembrane region" description="Helical" evidence="2">
    <location>
        <begin position="113"/>
        <end position="133"/>
    </location>
</feature>
<feature type="compositionally biased region" description="Acidic residues" evidence="1">
    <location>
        <begin position="1278"/>
        <end position="1289"/>
    </location>
</feature>
<name>A0A9W7GF20_9STRA</name>
<feature type="transmembrane region" description="Helical" evidence="2">
    <location>
        <begin position="1165"/>
        <end position="1190"/>
    </location>
</feature>
<dbReference type="EMBL" id="BRYA01000221">
    <property type="protein sequence ID" value="GMI44609.1"/>
    <property type="molecule type" value="Genomic_DNA"/>
</dbReference>
<reference evidence="4" key="1">
    <citation type="journal article" date="2023" name="Commun. Biol.">
        <title>Genome analysis of Parmales, the sister group of diatoms, reveals the evolutionary specialization of diatoms from phago-mixotrophs to photoautotrophs.</title>
        <authorList>
            <person name="Ban H."/>
            <person name="Sato S."/>
            <person name="Yoshikawa S."/>
            <person name="Yamada K."/>
            <person name="Nakamura Y."/>
            <person name="Ichinomiya M."/>
            <person name="Sato N."/>
            <person name="Blanc-Mathieu R."/>
            <person name="Endo H."/>
            <person name="Kuwata A."/>
            <person name="Ogata H."/>
        </authorList>
    </citation>
    <scope>NUCLEOTIDE SEQUENCE [LARGE SCALE GENOMIC DNA]</scope>
</reference>
<feature type="transmembrane region" description="Helical" evidence="2">
    <location>
        <begin position="1202"/>
        <end position="1221"/>
    </location>
</feature>
<evidence type="ECO:0000313" key="4">
    <source>
        <dbReference type="Proteomes" id="UP001165065"/>
    </source>
</evidence>
<keyword evidence="2" id="KW-1133">Transmembrane helix</keyword>
<keyword evidence="2" id="KW-0812">Transmembrane</keyword>
<gene>
    <name evidence="3" type="ORF">TrCOL_g344</name>
</gene>
<feature type="transmembrane region" description="Helical" evidence="2">
    <location>
        <begin position="490"/>
        <end position="511"/>
    </location>
</feature>
<protein>
    <submittedName>
        <fullName evidence="3">Uncharacterized protein</fullName>
    </submittedName>
</protein>
<evidence type="ECO:0000256" key="2">
    <source>
        <dbReference type="SAM" id="Phobius"/>
    </source>
</evidence>
<feature type="transmembrane region" description="Helical" evidence="2">
    <location>
        <begin position="424"/>
        <end position="446"/>
    </location>
</feature>
<feature type="transmembrane region" description="Helical" evidence="2">
    <location>
        <begin position="458"/>
        <end position="478"/>
    </location>
</feature>
<sequence length="1304" mass="147896">MPGEGLELTIRDGEAELGPITPDVELSGKTPGQLKGAKDEVRAKSSMSSARDVLHVTPGSLEAQKSISKRIKYRWSRLWLGLLIFFQLAVMVVGVLSLIFTVKKKRKTWETQAQIAVIFWPMSAVFFLVIAIANPLKKGVKFEVLSSATQTITFIATYLREMFLRIKDEDYPNRNWISPFLKVSMFGTASAIMTYFILQKRRRLKGESDDSLSRKETRKLITHSIPVTLGSVMVSILYVASESMGCVMRRKEENIECWDVTSSNYSFSLIFVTFFFMSTYAVPFTQSRVTKSSNSEMTIENIYMFRLPPKEQLGVIFFIFAMFTGLLLFATSDEKVELHELDEKSKLYSFFYANRKEYRNIRDSKQSWLRHFKETLNFFTAVICILVASSTFIPSKRLKGGVKKLQMSMKLKMSSRSLTEAAPVYIYVLHALVYTLFSGVLVYLYFVIKEDVVPAQKLARYCHYTWPSMSTFICFIFFSNPRNPSAMNTGVYFVLPVYLSLKGFGDSILGLGFKNAFFYQLAAMFLTLFYKVVKRARHFLSLMDDNTLELHSLNIFVKMCASMPPIMFLLFEAISCPMRYGNKKIGGAGFYDETAKEGCSDQRPGFDETFCQWAEWKKLIDHLKVVEEPGKEKRYRYFSELDGQWMKDGSEMEGFEDHGYEDICQQYREDPSPYSIKVQVGKDWNYTTNGLPWAEKYANWNFQEPCPLEMCDGVGIPNLVVILHLTGLLVYWIIFGFMYKDMTWDDIATLNPDKIKSHTLVQVVAITFASCISFFTFGTRSEDSTVLVEDIEVYLLLGVILLWAFCFVVQGLYLRSLHIMTEGNLEDIIGAFGSNMDEASNGSALYHTATASRARATSGLARFKNVVKKAQQNPSLAKKGLETKKSNRSSLVRNALPQKHTHDLVTRFLIRIDELCDFLLRNYLASNTKNQIAGFYRFFLWGLILLPFVTVMVAIVEYPESPGHYWAYTVIKFFGVQAATILVNSTFTGDRWSDVATLASVPLLEMISLMRSTKKYFHTDEDFSAGKEVQSVTPLLYDIERVLTLILFVLAAYVSFKSKMCMEKAFNGEEKASHCIDSAFISGIVVAMIPLIYVSSEAIGCLWRSYIVSGSNGPTTEYLDECGGIVWGAKAFMLQATIVFMYGMSVGPLVTKTSGFISISRIVRLGLLWFEILEMMLVLVTTFLALWLFGSRHEGEASWLNGTLYITLLVAWIIGFGLELVKRRWNAVKVETMPRSQSSGLQRTRVNMIMKKHTSVKGVDGGRGPRKVESSPSTMSENGEEEDDSDLEFEGSGFKTPDFAPGLV</sequence>
<feature type="region of interest" description="Disordered" evidence="1">
    <location>
        <begin position="1256"/>
        <end position="1304"/>
    </location>
</feature>
<evidence type="ECO:0000256" key="1">
    <source>
        <dbReference type="SAM" id="MobiDB-lite"/>
    </source>
</evidence>
<feature type="transmembrane region" description="Helical" evidence="2">
    <location>
        <begin position="791"/>
        <end position="814"/>
    </location>
</feature>
<dbReference type="Proteomes" id="UP001165065">
    <property type="component" value="Unassembled WGS sequence"/>
</dbReference>
<proteinExistence type="predicted"/>
<feature type="transmembrane region" description="Helical" evidence="2">
    <location>
        <begin position="965"/>
        <end position="983"/>
    </location>
</feature>
<keyword evidence="2" id="KW-0472">Membrane</keyword>
<feature type="transmembrane region" description="Helical" evidence="2">
    <location>
        <begin position="265"/>
        <end position="284"/>
    </location>
</feature>
<feature type="transmembrane region" description="Helical" evidence="2">
    <location>
        <begin position="376"/>
        <end position="394"/>
    </location>
</feature>
<feature type="transmembrane region" description="Helical" evidence="2">
    <location>
        <begin position="179"/>
        <end position="199"/>
    </location>
</feature>
<organism evidence="3 4">
    <name type="scientific">Triparma columacea</name>
    <dbReference type="NCBI Taxonomy" id="722753"/>
    <lineage>
        <taxon>Eukaryota</taxon>
        <taxon>Sar</taxon>
        <taxon>Stramenopiles</taxon>
        <taxon>Ochrophyta</taxon>
        <taxon>Bolidophyceae</taxon>
        <taxon>Parmales</taxon>
        <taxon>Triparmaceae</taxon>
        <taxon>Triparma</taxon>
    </lineage>
</organism>
<feature type="transmembrane region" description="Helical" evidence="2">
    <location>
        <begin position="1075"/>
        <end position="1094"/>
    </location>
</feature>
<keyword evidence="4" id="KW-1185">Reference proteome</keyword>
<feature type="transmembrane region" description="Helical" evidence="2">
    <location>
        <begin position="78"/>
        <end position="101"/>
    </location>
</feature>
<feature type="transmembrane region" description="Helical" evidence="2">
    <location>
        <begin position="517"/>
        <end position="533"/>
    </location>
</feature>
<evidence type="ECO:0000313" key="3">
    <source>
        <dbReference type="EMBL" id="GMI44609.1"/>
    </source>
</evidence>
<accession>A0A9W7GF20</accession>
<feature type="transmembrane region" description="Helical" evidence="2">
    <location>
        <begin position="553"/>
        <end position="571"/>
    </location>
</feature>